<dbReference type="PANTHER" id="PTHR40394">
    <property type="entry name" value="LIPOPROTEIN-RELATED"/>
    <property type="match status" value="1"/>
</dbReference>
<evidence type="ECO:0000313" key="7">
    <source>
        <dbReference type="Proteomes" id="UP000262583"/>
    </source>
</evidence>
<dbReference type="Gene3D" id="1.10.760.10">
    <property type="entry name" value="Cytochrome c-like domain"/>
    <property type="match status" value="1"/>
</dbReference>
<dbReference type="PROSITE" id="PS51257">
    <property type="entry name" value="PROKAR_LIPOPROTEIN"/>
    <property type="match status" value="1"/>
</dbReference>
<keyword evidence="2 4" id="KW-0479">Metal-binding</keyword>
<evidence type="ECO:0000256" key="4">
    <source>
        <dbReference type="PROSITE-ProRule" id="PRU00433"/>
    </source>
</evidence>
<dbReference type="InterPro" id="IPR036909">
    <property type="entry name" value="Cyt_c-like_dom_sf"/>
</dbReference>
<accession>A0A2Z4Y2R4</accession>
<evidence type="ECO:0000256" key="2">
    <source>
        <dbReference type="ARBA" id="ARBA00022723"/>
    </source>
</evidence>
<evidence type="ECO:0000259" key="5">
    <source>
        <dbReference type="PROSITE" id="PS51007"/>
    </source>
</evidence>
<keyword evidence="3 4" id="KW-0408">Iron</keyword>
<dbReference type="Pfam" id="PF13442">
    <property type="entry name" value="Cytochrome_CBB3"/>
    <property type="match status" value="1"/>
</dbReference>
<evidence type="ECO:0000313" key="6">
    <source>
        <dbReference type="EMBL" id="AXA35138.1"/>
    </source>
</evidence>
<dbReference type="GO" id="GO:0020037">
    <property type="term" value="F:heme binding"/>
    <property type="evidence" value="ECO:0007669"/>
    <property type="project" value="InterPro"/>
</dbReference>
<dbReference type="AlphaFoldDB" id="A0A2Z4Y2R4"/>
<dbReference type="EMBL" id="CP030759">
    <property type="protein sequence ID" value="AXA35138.1"/>
    <property type="molecule type" value="Genomic_DNA"/>
</dbReference>
<dbReference type="Proteomes" id="UP000262583">
    <property type="component" value="Chromosome"/>
</dbReference>
<gene>
    <name evidence="6" type="ORF">BRCON_0361</name>
</gene>
<dbReference type="KEGG" id="schv:BRCON_0361"/>
<dbReference type="InterPro" id="IPR009056">
    <property type="entry name" value="Cyt_c-like_dom"/>
</dbReference>
<dbReference type="PANTHER" id="PTHR40394:SF2">
    <property type="entry name" value="QUINOL:CYTOCHROME C OXIDOREDUCTASE MEMBRANE PROTEIN"/>
    <property type="match status" value="1"/>
</dbReference>
<dbReference type="GO" id="GO:0046872">
    <property type="term" value="F:metal ion binding"/>
    <property type="evidence" value="ECO:0007669"/>
    <property type="project" value="UniProtKB-KW"/>
</dbReference>
<evidence type="ECO:0000256" key="3">
    <source>
        <dbReference type="ARBA" id="ARBA00023004"/>
    </source>
</evidence>
<dbReference type="GO" id="GO:0009055">
    <property type="term" value="F:electron transfer activity"/>
    <property type="evidence" value="ECO:0007669"/>
    <property type="project" value="InterPro"/>
</dbReference>
<keyword evidence="1 4" id="KW-0349">Heme</keyword>
<feature type="domain" description="Cytochrome c" evidence="5">
    <location>
        <begin position="90"/>
        <end position="174"/>
    </location>
</feature>
<name>A0A2Z4Y2R4_SUMC1</name>
<dbReference type="SUPFAM" id="SSF46626">
    <property type="entry name" value="Cytochrome c"/>
    <property type="match status" value="1"/>
</dbReference>
<proteinExistence type="predicted"/>
<organism evidence="6 7">
    <name type="scientific">Sumerlaea chitinivorans</name>
    <dbReference type="NCBI Taxonomy" id="2250252"/>
    <lineage>
        <taxon>Bacteria</taxon>
        <taxon>Candidatus Sumerlaeota</taxon>
        <taxon>Candidatus Sumerlaeia</taxon>
        <taxon>Candidatus Sumerlaeales</taxon>
        <taxon>Candidatus Sumerlaeaceae</taxon>
        <taxon>Candidatus Sumerlaea</taxon>
    </lineage>
</organism>
<dbReference type="PROSITE" id="PS51007">
    <property type="entry name" value="CYTC"/>
    <property type="match status" value="1"/>
</dbReference>
<protein>
    <submittedName>
        <fullName evidence="6">Alternative complex III subunit ActE</fullName>
    </submittedName>
</protein>
<evidence type="ECO:0000256" key="1">
    <source>
        <dbReference type="ARBA" id="ARBA00022617"/>
    </source>
</evidence>
<sequence>MRASIVARFVRPIALGIAVCIAMAGCDQRMRYQPKYKPLQESDFFADGRSARPLVAGTVARGDLRDDRMLFTGMDGTTLTQVLPVSLTRELLERGQERFNIYCAPCHGRLGNGDGMIVRRGMVKPPSYHEDRLLSAPIGHFYDVMTNGFGRMYPHNHIPVRDRWAIAAYIRALQLSQNATLADVPPEERAALNGATQATALSTTPQVEVAK</sequence>
<reference evidence="6 7" key="1">
    <citation type="submission" date="2018-05" db="EMBL/GenBank/DDBJ databases">
        <title>A metagenomic window into the 2 km-deep terrestrial subsurface aquifer revealed taxonomically and functionally diverse microbial community comprising novel uncultured bacterial lineages.</title>
        <authorList>
            <person name="Kadnikov V.V."/>
            <person name="Mardanov A.V."/>
            <person name="Beletsky A.V."/>
            <person name="Banks D."/>
            <person name="Pimenov N.V."/>
            <person name="Frank Y.A."/>
            <person name="Karnachuk O.V."/>
            <person name="Ravin N.V."/>
        </authorList>
    </citation>
    <scope>NUCLEOTIDE SEQUENCE [LARGE SCALE GENOMIC DNA]</scope>
    <source>
        <strain evidence="6">BY</strain>
    </source>
</reference>